<keyword evidence="5" id="KW-1185">Reference proteome</keyword>
<dbReference type="OrthoDB" id="670584at2759"/>
<dbReference type="InterPro" id="IPR000210">
    <property type="entry name" value="BTB/POZ_dom"/>
</dbReference>
<evidence type="ECO:0000259" key="3">
    <source>
        <dbReference type="PROSITE" id="PS50097"/>
    </source>
</evidence>
<dbReference type="Gene3D" id="2.60.210.10">
    <property type="entry name" value="Apoptosis, Tumor Necrosis Factor Receptor Associated Protein 2, Chain A"/>
    <property type="match status" value="1"/>
</dbReference>
<dbReference type="CDD" id="cd18280">
    <property type="entry name" value="BTB_POZ_BPM_plant"/>
    <property type="match status" value="1"/>
</dbReference>
<reference evidence="4" key="1">
    <citation type="submission" date="2020-10" db="EMBL/GenBank/DDBJ databases">
        <authorList>
            <person name="Han B."/>
            <person name="Lu T."/>
            <person name="Zhao Q."/>
            <person name="Huang X."/>
            <person name="Zhao Y."/>
        </authorList>
    </citation>
    <scope>NUCLEOTIDE SEQUENCE</scope>
</reference>
<comment type="caution">
    <text evidence="4">The sequence shown here is derived from an EMBL/GenBank/DDBJ whole genome shotgun (WGS) entry which is preliminary data.</text>
</comment>
<dbReference type="SMART" id="SM00225">
    <property type="entry name" value="BTB"/>
    <property type="match status" value="1"/>
</dbReference>
<dbReference type="PANTHER" id="PTHR26379">
    <property type="entry name" value="BTB/POZ AND MATH DOMAIN-CONTAINING PROTEIN 1"/>
    <property type="match status" value="1"/>
</dbReference>
<dbReference type="InterPro" id="IPR045005">
    <property type="entry name" value="BPM1-6"/>
</dbReference>
<dbReference type="AlphaFoldDB" id="A0A811R3U6"/>
<dbReference type="GO" id="GO:0016567">
    <property type="term" value="P:protein ubiquitination"/>
    <property type="evidence" value="ECO:0007669"/>
    <property type="project" value="InterPro"/>
</dbReference>
<accession>A0A811R3U6</accession>
<feature type="domain" description="BTB" evidence="3">
    <location>
        <begin position="136"/>
        <end position="197"/>
    </location>
</feature>
<comment type="similarity">
    <text evidence="2">Belongs to the Tdpoz family.</text>
</comment>
<proteinExistence type="inferred from homology"/>
<name>A0A811R3U6_9POAL</name>
<evidence type="ECO:0000313" key="4">
    <source>
        <dbReference type="EMBL" id="CAD6264716.1"/>
    </source>
</evidence>
<dbReference type="Gene3D" id="1.25.40.420">
    <property type="match status" value="1"/>
</dbReference>
<dbReference type="SUPFAM" id="SSF54695">
    <property type="entry name" value="POZ domain"/>
    <property type="match status" value="1"/>
</dbReference>
<dbReference type="Pfam" id="PF00651">
    <property type="entry name" value="BTB"/>
    <property type="match status" value="1"/>
</dbReference>
<dbReference type="InterPro" id="IPR008974">
    <property type="entry name" value="TRAF-like"/>
</dbReference>
<dbReference type="InterPro" id="IPR056423">
    <property type="entry name" value="BACK_BPM_SPOP"/>
</dbReference>
<dbReference type="Gene3D" id="3.30.710.10">
    <property type="entry name" value="Potassium Channel Kv1.1, Chain A"/>
    <property type="match status" value="1"/>
</dbReference>
<gene>
    <name evidence="4" type="ORF">NCGR_LOCUS48021</name>
</gene>
<evidence type="ECO:0000256" key="1">
    <source>
        <dbReference type="ARBA" id="ARBA00004906"/>
    </source>
</evidence>
<comment type="pathway">
    <text evidence="1">Protein modification; protein ubiquitination.</text>
</comment>
<dbReference type="Proteomes" id="UP000604825">
    <property type="component" value="Unassembled WGS sequence"/>
</dbReference>
<evidence type="ECO:0000313" key="5">
    <source>
        <dbReference type="Proteomes" id="UP000604825"/>
    </source>
</evidence>
<dbReference type="InterPro" id="IPR011333">
    <property type="entry name" value="SKP1/BTB/POZ_sf"/>
</dbReference>
<sequence>MGTARASAFNSIHSQLVSAGGHMWRVSFFLCGEHESGQAEYLNLSIRFKLVSDSGGVYAMFETFLLHMNGQPRHVAAGTSSIRPFLSGLHLFQTDYPESGCQHNILRTDLERESIHVPASDIGKHFGSLLDSSDGTDVSFVIGTVTFHAHRAVLAARSPVFKGELLGPMAESTMSSITLHDIAPTTFRAMLRFVYTDAFPGGDELGDSPSEMVQHLLAAADRFALDRLKLMCAQKLWEGVSVDTVAGILTCAEMYSCLELKNKCIDFFASEENFKKAVLTKGYVQLVQEFPSIIDELRQRIGL</sequence>
<dbReference type="Pfam" id="PF24570">
    <property type="entry name" value="BACK_BPM_SPOP"/>
    <property type="match status" value="1"/>
</dbReference>
<dbReference type="PROSITE" id="PS50097">
    <property type="entry name" value="BTB"/>
    <property type="match status" value="1"/>
</dbReference>
<protein>
    <recommendedName>
        <fullName evidence="3">BTB domain-containing protein</fullName>
    </recommendedName>
</protein>
<dbReference type="PANTHER" id="PTHR26379:SF504">
    <property type="entry name" value="OS08G0523800 PROTEIN"/>
    <property type="match status" value="1"/>
</dbReference>
<evidence type="ECO:0000256" key="2">
    <source>
        <dbReference type="ARBA" id="ARBA00010846"/>
    </source>
</evidence>
<organism evidence="4 5">
    <name type="scientific">Miscanthus lutarioriparius</name>
    <dbReference type="NCBI Taxonomy" id="422564"/>
    <lineage>
        <taxon>Eukaryota</taxon>
        <taxon>Viridiplantae</taxon>
        <taxon>Streptophyta</taxon>
        <taxon>Embryophyta</taxon>
        <taxon>Tracheophyta</taxon>
        <taxon>Spermatophyta</taxon>
        <taxon>Magnoliopsida</taxon>
        <taxon>Liliopsida</taxon>
        <taxon>Poales</taxon>
        <taxon>Poaceae</taxon>
        <taxon>PACMAD clade</taxon>
        <taxon>Panicoideae</taxon>
        <taxon>Andropogonodae</taxon>
        <taxon>Andropogoneae</taxon>
        <taxon>Saccharinae</taxon>
        <taxon>Miscanthus</taxon>
    </lineage>
</organism>
<dbReference type="EMBL" id="CAJGYO010000013">
    <property type="protein sequence ID" value="CAD6264716.1"/>
    <property type="molecule type" value="Genomic_DNA"/>
</dbReference>